<evidence type="ECO:0000256" key="5">
    <source>
        <dbReference type="ARBA" id="ARBA00023288"/>
    </source>
</evidence>
<evidence type="ECO:0000256" key="3">
    <source>
        <dbReference type="ARBA" id="ARBA00023136"/>
    </source>
</evidence>
<dbReference type="PROSITE" id="PS51257">
    <property type="entry name" value="PROKAR_LIPOPROTEIN"/>
    <property type="match status" value="1"/>
</dbReference>
<evidence type="ECO:0000256" key="2">
    <source>
        <dbReference type="ARBA" id="ARBA00022729"/>
    </source>
</evidence>
<proteinExistence type="predicted"/>
<feature type="region of interest" description="Disordered" evidence="6">
    <location>
        <begin position="28"/>
        <end position="50"/>
    </location>
</feature>
<dbReference type="Pfam" id="PF01547">
    <property type="entry name" value="SBP_bac_1"/>
    <property type="match status" value="1"/>
</dbReference>
<dbReference type="InterPro" id="IPR050490">
    <property type="entry name" value="Bact_solute-bd_prot1"/>
</dbReference>
<evidence type="ECO:0000256" key="7">
    <source>
        <dbReference type="SAM" id="SignalP"/>
    </source>
</evidence>
<keyword evidence="2 7" id="KW-0732">Signal</keyword>
<accession>A0A7V7UCW6</accession>
<dbReference type="RefSeq" id="WP_151143325.1">
    <property type="nucleotide sequence ID" value="NZ_WAGX01000004.1"/>
</dbReference>
<evidence type="ECO:0000313" key="9">
    <source>
        <dbReference type="Proteomes" id="UP000461768"/>
    </source>
</evidence>
<dbReference type="PANTHER" id="PTHR43649:SF33">
    <property type="entry name" value="POLYGALACTURONAN_RHAMNOGALACTURONAN-BINDING PROTEIN YTCQ"/>
    <property type="match status" value="1"/>
</dbReference>
<dbReference type="EMBL" id="WAGX01000004">
    <property type="protein sequence ID" value="KAB1440075.1"/>
    <property type="molecule type" value="Genomic_DNA"/>
</dbReference>
<dbReference type="OrthoDB" id="2060074at2"/>
<dbReference type="Proteomes" id="UP000461768">
    <property type="component" value="Unassembled WGS sequence"/>
</dbReference>
<evidence type="ECO:0000256" key="6">
    <source>
        <dbReference type="SAM" id="MobiDB-lite"/>
    </source>
</evidence>
<dbReference type="SUPFAM" id="SSF53850">
    <property type="entry name" value="Periplasmic binding protein-like II"/>
    <property type="match status" value="1"/>
</dbReference>
<organism evidence="8 9">
    <name type="scientific">Candidatus Galacturonatibacter soehngenii</name>
    <dbReference type="NCBI Taxonomy" id="2307010"/>
    <lineage>
        <taxon>Bacteria</taxon>
        <taxon>Bacillati</taxon>
        <taxon>Bacillota</taxon>
        <taxon>Clostridia</taxon>
        <taxon>Lachnospirales</taxon>
        <taxon>Lachnospiraceae</taxon>
        <taxon>Candidatus Galacturonatibacter</taxon>
    </lineage>
</organism>
<gene>
    <name evidence="8" type="ORF">F7O84_06770</name>
</gene>
<dbReference type="Gene3D" id="3.40.190.10">
    <property type="entry name" value="Periplasmic binding protein-like II"/>
    <property type="match status" value="2"/>
</dbReference>
<reference evidence="8 9" key="1">
    <citation type="submission" date="2019-09" db="EMBL/GenBank/DDBJ databases">
        <authorList>
            <person name="Valk L.C."/>
        </authorList>
    </citation>
    <scope>NUCLEOTIDE SEQUENCE [LARGE SCALE GENOMIC DNA]</scope>
    <source>
        <strain evidence="8">GalUA</strain>
    </source>
</reference>
<dbReference type="InterPro" id="IPR006059">
    <property type="entry name" value="SBP"/>
</dbReference>
<feature type="chain" id="PRO_5039070723" evidence="7">
    <location>
        <begin position="21"/>
        <end position="454"/>
    </location>
</feature>
<evidence type="ECO:0000256" key="1">
    <source>
        <dbReference type="ARBA" id="ARBA00022475"/>
    </source>
</evidence>
<keyword evidence="3" id="KW-0472">Membrane</keyword>
<reference evidence="8 9" key="2">
    <citation type="submission" date="2020-02" db="EMBL/GenBank/DDBJ databases">
        <title>Candidatus Galacturonibacter soehngenii shows hetero-acetogenic catabolism of galacturonic acid but lacks a canonical carbon monoxide dehydrogenase/acetyl-CoA synthase complex.</title>
        <authorList>
            <person name="Diender M."/>
            <person name="Stouten G.R."/>
            <person name="Petersen J.F."/>
            <person name="Nielsen P.H."/>
            <person name="Dueholm M.S."/>
            <person name="Pronk J.T."/>
            <person name="Van Loosdrecht M.C.M."/>
        </authorList>
    </citation>
    <scope>NUCLEOTIDE SEQUENCE [LARGE SCALE GENOMIC DNA]</scope>
    <source>
        <strain evidence="8">GalUA</strain>
    </source>
</reference>
<evidence type="ECO:0000313" key="8">
    <source>
        <dbReference type="EMBL" id="KAB1440075.1"/>
    </source>
</evidence>
<comment type="caution">
    <text evidence="8">The sequence shown here is derived from an EMBL/GenBank/DDBJ whole genome shotgun (WGS) entry which is preliminary data.</text>
</comment>
<feature type="signal peptide" evidence="7">
    <location>
        <begin position="1"/>
        <end position="20"/>
    </location>
</feature>
<keyword evidence="1" id="KW-1003">Cell membrane</keyword>
<keyword evidence="4" id="KW-0564">Palmitate</keyword>
<keyword evidence="9" id="KW-1185">Reference proteome</keyword>
<evidence type="ECO:0000256" key="4">
    <source>
        <dbReference type="ARBA" id="ARBA00023139"/>
    </source>
</evidence>
<dbReference type="PANTHER" id="PTHR43649">
    <property type="entry name" value="ARABINOSE-BINDING PROTEIN-RELATED"/>
    <property type="match status" value="1"/>
</dbReference>
<sequence>MGRKLVSVLLTAAMTTALFSGCTTDKETAVTKSEDEQTATSDSSGEVKSKTSEFSGDLTVLTHRTDLIDTKFADYKKEFEARYPDVTIKFEAITDYEGDVAIRMGTKDYGDVLMLPGSVPSNEFADYFEPLGSVEELSNKYKEEFLNAKISQGQVYGLPSCANAQGVVYNKRIFKEAGITQTPKTPEEFLNALQKIKDNTDAIPYYTNYAAGWTLTAWEDHAWGSVTGDANYHNNVIIHEKDPFREGTSHYTVYKLLYDIVSKGLCEKDPVTTDWEQSKVMLNNGEIGCMMLGSWSISQMKGAGSNGDDIGYMPFPTNINGVQYATAGADYCFGINVNSQQKALARAWIDFMVDESGFALSEGSISILKNDPLPETLKDFSEVTFIVDEPATAQNEGLFDELSNTSEVSLNTDVEKKRIVEAAMGNTNESFDDIMNDWNEKWATGQKELGLEVE</sequence>
<dbReference type="AlphaFoldDB" id="A0A7V7UCW6"/>
<name>A0A7V7UCW6_9FIRM</name>
<protein>
    <submittedName>
        <fullName evidence="8">Extracellular solute-binding protein</fullName>
    </submittedName>
</protein>
<keyword evidence="5" id="KW-0449">Lipoprotein</keyword>